<organism evidence="3 4">
    <name type="scientific">Protomyces lactucae-debilis</name>
    <dbReference type="NCBI Taxonomy" id="2754530"/>
    <lineage>
        <taxon>Eukaryota</taxon>
        <taxon>Fungi</taxon>
        <taxon>Dikarya</taxon>
        <taxon>Ascomycota</taxon>
        <taxon>Taphrinomycotina</taxon>
        <taxon>Taphrinomycetes</taxon>
        <taxon>Taphrinales</taxon>
        <taxon>Protomycetaceae</taxon>
        <taxon>Protomyces</taxon>
    </lineage>
</organism>
<keyword evidence="1" id="KW-0175">Coiled coil</keyword>
<dbReference type="Proteomes" id="UP000193685">
    <property type="component" value="Unassembled WGS sequence"/>
</dbReference>
<dbReference type="RefSeq" id="XP_040723907.1">
    <property type="nucleotide sequence ID" value="XM_040870635.1"/>
</dbReference>
<feature type="compositionally biased region" description="Acidic residues" evidence="2">
    <location>
        <begin position="59"/>
        <end position="71"/>
    </location>
</feature>
<keyword evidence="4" id="KW-1185">Reference proteome</keyword>
<evidence type="ECO:0000256" key="1">
    <source>
        <dbReference type="SAM" id="Coils"/>
    </source>
</evidence>
<name>A0A1Y2F844_PROLT</name>
<evidence type="ECO:0000313" key="4">
    <source>
        <dbReference type="Proteomes" id="UP000193685"/>
    </source>
</evidence>
<feature type="region of interest" description="Disordered" evidence="2">
    <location>
        <begin position="11"/>
        <end position="94"/>
    </location>
</feature>
<proteinExistence type="predicted"/>
<comment type="caution">
    <text evidence="3">The sequence shown here is derived from an EMBL/GenBank/DDBJ whole genome shotgun (WGS) entry which is preliminary data.</text>
</comment>
<sequence>MPRVVIRRSMQKEDFDYIDLDEPHAEPASRPNSRKAKRRAIEDSQPSDENDSVASAEAESIEELGDEEYVLDEGSSQVSGAPAAEDGTFSPEVDRKLTLQEPLFIESSPEEKPPKHEFASVVASPEPDFPVTEEDAIDDVSQTPVPEDEEVIWPPIESGEQLGWIMEHLAKTGTNFPDDAFNDLVSLVCDDEEQPKQVPCYLLAKALTRSFRSDIRLCDWAAATTALQQLDQVEKRLRNHFAAMEGHAMKKYLYKERKALTNMFRYVYIGLRRWAVIHEAMQRKTTNGRLLTLINVLFPAQLPAHNMAAQRGMAEQMGNHRGALLRFVSGLQQYRDEGVGRLPVDYPGYSRFATQLSWSSVHTVLVKYLTLVQQAMAKVEHFLEPIPEPLQAMGIKRSDTVMNRIARHLIGTCKHGYDTTLREADALEALRSRLKEERRLLRQKMREAKNSGEVPLFRTGLSPEL</sequence>
<feature type="compositionally biased region" description="Basic and acidic residues" evidence="2">
    <location>
        <begin position="11"/>
        <end position="27"/>
    </location>
</feature>
<feature type="coiled-coil region" evidence="1">
    <location>
        <begin position="417"/>
        <end position="451"/>
    </location>
</feature>
<dbReference type="GeneID" id="63787234"/>
<protein>
    <submittedName>
        <fullName evidence="3">Uncharacterized protein</fullName>
    </submittedName>
</protein>
<reference evidence="3 4" key="1">
    <citation type="submission" date="2016-07" db="EMBL/GenBank/DDBJ databases">
        <title>Pervasive Adenine N6-methylation of Active Genes in Fungi.</title>
        <authorList>
            <consortium name="DOE Joint Genome Institute"/>
            <person name="Mondo S.J."/>
            <person name="Dannebaum R.O."/>
            <person name="Kuo R.C."/>
            <person name="Labutti K."/>
            <person name="Haridas S."/>
            <person name="Kuo A."/>
            <person name="Salamov A."/>
            <person name="Ahrendt S.R."/>
            <person name="Lipzen A."/>
            <person name="Sullivan W."/>
            <person name="Andreopoulos W.B."/>
            <person name="Clum A."/>
            <person name="Lindquist E."/>
            <person name="Daum C."/>
            <person name="Ramamoorthy G.K."/>
            <person name="Gryganskyi A."/>
            <person name="Culley D."/>
            <person name="Magnuson J.K."/>
            <person name="James T.Y."/>
            <person name="O'Malley M.A."/>
            <person name="Stajich J.E."/>
            <person name="Spatafora J.W."/>
            <person name="Visel A."/>
            <person name="Grigoriev I.V."/>
        </authorList>
    </citation>
    <scope>NUCLEOTIDE SEQUENCE [LARGE SCALE GENOMIC DNA]</scope>
    <source>
        <strain evidence="3 4">12-1054</strain>
    </source>
</reference>
<dbReference type="AlphaFoldDB" id="A0A1Y2F844"/>
<gene>
    <name evidence="3" type="ORF">BCR37DRAFT_388538</name>
</gene>
<evidence type="ECO:0000313" key="3">
    <source>
        <dbReference type="EMBL" id="ORY79536.1"/>
    </source>
</evidence>
<evidence type="ECO:0000256" key="2">
    <source>
        <dbReference type="SAM" id="MobiDB-lite"/>
    </source>
</evidence>
<accession>A0A1Y2F844</accession>
<dbReference type="EMBL" id="MCFI01000015">
    <property type="protein sequence ID" value="ORY79536.1"/>
    <property type="molecule type" value="Genomic_DNA"/>
</dbReference>